<sequence length="468" mass="49971">MQDFMPRPLLIVLCALAPVVTGCASPIRSTPSLPPPRTLGLPPAEPAGPAGLNNRSSPISDVNERDARPGEAVTLDGAIRRVLANSPDLAAAAEAVRAREGDARQAALWPNPDLIGEAENFGGTGDQQSFETAEYTVSLAQPIDVSGKVRRRSTAADYERRLSGWDYETTRLDLITSTRKAYADLVAAQRNVELTRELARLADDLAAAVGARVQAGKVSPVEATRIEVVRSATRAEALRAEQELSTARAALAALWGDAGSPVGWATEESQVDAGMPPSSTLESLLAGAPEAARWSDEIALREAEFDLARATAFPDVTASLGARRFAENDDYAFVAGLSVPLPVFDRNQGAIAAATSRRTEVERRRAAFLARQRADFQAAYDDVRRAEISVRSLDDRIIPSAQSVFTATTIGYQAGKFSLIDLLDAQRTLFEAQVQGVEARAALTKARADLERLIARPVEAAQSSNTGG</sequence>
<feature type="signal peptide" evidence="3">
    <location>
        <begin position="1"/>
        <end position="24"/>
    </location>
</feature>
<name>A0A7H1N6Z9_9PROT</name>
<feature type="region of interest" description="Disordered" evidence="2">
    <location>
        <begin position="26"/>
        <end position="70"/>
    </location>
</feature>
<gene>
    <name evidence="4" type="ORF">HQ394_19330</name>
</gene>
<dbReference type="AlphaFoldDB" id="A0A7H1N6Z9"/>
<reference evidence="4 5" key="1">
    <citation type="submission" date="2020-05" db="EMBL/GenBank/DDBJ databases">
        <title>Complete closed genome sequence of Defluviicoccus vanus.</title>
        <authorList>
            <person name="Bessarab I."/>
            <person name="Arumugam K."/>
            <person name="Maszenan A.M."/>
            <person name="Seviour R.J."/>
            <person name="Williams R.B."/>
        </authorList>
    </citation>
    <scope>NUCLEOTIDE SEQUENCE [LARGE SCALE GENOMIC DNA]</scope>
    <source>
        <strain evidence="4 5">Ben 114</strain>
        <plasmid evidence="4 5">unnamed</plasmid>
    </source>
</reference>
<keyword evidence="4" id="KW-0614">Plasmid</keyword>
<dbReference type="EMBL" id="CP053924">
    <property type="protein sequence ID" value="QNT71485.1"/>
    <property type="molecule type" value="Genomic_DNA"/>
</dbReference>
<keyword evidence="3" id="KW-0732">Signal</keyword>
<protein>
    <submittedName>
        <fullName evidence="4">TolC family protein</fullName>
    </submittedName>
</protein>
<dbReference type="PROSITE" id="PS51257">
    <property type="entry name" value="PROKAR_LIPOPROTEIN"/>
    <property type="match status" value="1"/>
</dbReference>
<accession>A0A7H1N6Z9</accession>
<keyword evidence="5" id="KW-1185">Reference proteome</keyword>
<feature type="compositionally biased region" description="Low complexity" evidence="2">
    <location>
        <begin position="39"/>
        <end position="52"/>
    </location>
</feature>
<dbReference type="PANTHER" id="PTHR30203:SF24">
    <property type="entry name" value="BLR4935 PROTEIN"/>
    <property type="match status" value="1"/>
</dbReference>
<evidence type="ECO:0000256" key="2">
    <source>
        <dbReference type="SAM" id="MobiDB-lite"/>
    </source>
</evidence>
<dbReference type="KEGG" id="dvn:HQ394_19330"/>
<evidence type="ECO:0000256" key="1">
    <source>
        <dbReference type="ARBA" id="ARBA00007613"/>
    </source>
</evidence>
<feature type="chain" id="PRO_5028972473" evidence="3">
    <location>
        <begin position="25"/>
        <end position="468"/>
    </location>
</feature>
<dbReference type="GO" id="GO:0015562">
    <property type="term" value="F:efflux transmembrane transporter activity"/>
    <property type="evidence" value="ECO:0007669"/>
    <property type="project" value="InterPro"/>
</dbReference>
<proteinExistence type="inferred from homology"/>
<dbReference type="PANTHER" id="PTHR30203">
    <property type="entry name" value="OUTER MEMBRANE CATION EFFLUX PROTEIN"/>
    <property type="match status" value="1"/>
</dbReference>
<evidence type="ECO:0000256" key="3">
    <source>
        <dbReference type="SAM" id="SignalP"/>
    </source>
</evidence>
<dbReference type="SUPFAM" id="SSF56954">
    <property type="entry name" value="Outer membrane efflux proteins (OEP)"/>
    <property type="match status" value="1"/>
</dbReference>
<dbReference type="InterPro" id="IPR010131">
    <property type="entry name" value="MdtP/NodT-like"/>
</dbReference>
<organism evidence="4 5">
    <name type="scientific">Defluviicoccus vanus</name>
    <dbReference type="NCBI Taxonomy" id="111831"/>
    <lineage>
        <taxon>Bacteria</taxon>
        <taxon>Pseudomonadati</taxon>
        <taxon>Pseudomonadota</taxon>
        <taxon>Alphaproteobacteria</taxon>
        <taxon>Rhodospirillales</taxon>
        <taxon>Rhodospirillaceae</taxon>
        <taxon>Defluviicoccus</taxon>
    </lineage>
</organism>
<geneLocation type="plasmid" evidence="4 5">
    <name>unnamed</name>
</geneLocation>
<evidence type="ECO:0000313" key="5">
    <source>
        <dbReference type="Proteomes" id="UP000516369"/>
    </source>
</evidence>
<comment type="similarity">
    <text evidence="1">Belongs to the outer membrane factor (OMF) (TC 1.B.17) family.</text>
</comment>
<dbReference type="Gene3D" id="1.20.1600.10">
    <property type="entry name" value="Outer membrane efflux proteins (OEP)"/>
    <property type="match status" value="1"/>
</dbReference>
<dbReference type="InterPro" id="IPR003423">
    <property type="entry name" value="OMP_efflux"/>
</dbReference>
<dbReference type="Pfam" id="PF02321">
    <property type="entry name" value="OEP"/>
    <property type="match status" value="2"/>
</dbReference>
<dbReference type="Proteomes" id="UP000516369">
    <property type="component" value="Plasmid unnamed"/>
</dbReference>
<evidence type="ECO:0000313" key="4">
    <source>
        <dbReference type="EMBL" id="QNT71485.1"/>
    </source>
</evidence>